<proteinExistence type="predicted"/>
<reference evidence="1 2" key="1">
    <citation type="journal article" date="2003" name="Genome Res.">
        <title>Comparative genome analysis of Vibrio vulnificus, a marine pathogen.</title>
        <authorList>
            <person name="Chen C.Y."/>
            <person name="Wu K.M."/>
            <person name="Chang Y.C."/>
            <person name="Chang C.H."/>
            <person name="Tsai H.C."/>
            <person name="Liao T.L."/>
            <person name="Liu Y.M."/>
            <person name="Chen H.J."/>
            <person name="Shen A.B."/>
            <person name="Li J.C."/>
            <person name="Su T.L."/>
            <person name="Shao C.P."/>
            <person name="Lee C.T."/>
            <person name="Hor L.I."/>
            <person name="Tsai S.F."/>
        </authorList>
    </citation>
    <scope>NUCLEOTIDE SEQUENCE [LARGE SCALE GENOMIC DNA]</scope>
    <source>
        <strain evidence="1 2">YJ016</strain>
    </source>
</reference>
<evidence type="ECO:0000313" key="2">
    <source>
        <dbReference type="Proteomes" id="UP000002675"/>
    </source>
</evidence>
<sequence length="40" mass="4509">MCLNAKQNGDSPFCFFIGMPSGNVWFGANVNEKMGYFISW</sequence>
<dbReference type="HOGENOM" id="CLU_3298596_0_0_6"/>
<dbReference type="KEGG" id="vvy:VV1688"/>
<evidence type="ECO:0000313" key="1">
    <source>
        <dbReference type="EMBL" id="BAC94452.1"/>
    </source>
</evidence>
<name>Q7MKU0_VIBVY</name>
<dbReference type="EMBL" id="BA000037">
    <property type="protein sequence ID" value="BAC94452.1"/>
    <property type="molecule type" value="Genomic_DNA"/>
</dbReference>
<accession>Q7MKU0</accession>
<dbReference type="AlphaFoldDB" id="Q7MKU0"/>
<gene>
    <name evidence="1" type="ordered locus">VV1688</name>
</gene>
<organism evidence="1 2">
    <name type="scientific">Vibrio vulnificus (strain YJ016)</name>
    <dbReference type="NCBI Taxonomy" id="196600"/>
    <lineage>
        <taxon>Bacteria</taxon>
        <taxon>Pseudomonadati</taxon>
        <taxon>Pseudomonadota</taxon>
        <taxon>Gammaproteobacteria</taxon>
        <taxon>Vibrionales</taxon>
        <taxon>Vibrionaceae</taxon>
        <taxon>Vibrio</taxon>
    </lineage>
</organism>
<dbReference type="Proteomes" id="UP000002675">
    <property type="component" value="Chromosome I"/>
</dbReference>
<protein>
    <submittedName>
        <fullName evidence="1">Uncharacterized protein</fullName>
    </submittedName>
</protein>